<reference evidence="3 4" key="1">
    <citation type="submission" date="2019-01" db="EMBL/GenBank/DDBJ databases">
        <title>Blautia sp. nov. KGMB01111 isolated human feces.</title>
        <authorList>
            <person name="Park J.-E."/>
            <person name="Kim J.-S."/>
            <person name="Park S.-H."/>
        </authorList>
    </citation>
    <scope>NUCLEOTIDE SEQUENCE [LARGE SCALE GENOMIC DNA]</scope>
    <source>
        <strain evidence="3 4">KGMB01111</strain>
    </source>
</reference>
<evidence type="ECO:0000313" key="4">
    <source>
        <dbReference type="Proteomes" id="UP000290106"/>
    </source>
</evidence>
<dbReference type="Proteomes" id="UP000290106">
    <property type="component" value="Unassembled WGS sequence"/>
</dbReference>
<organism evidence="3 4">
    <name type="scientific">Blautia faecicola</name>
    <dbReference type="NCBI Taxonomy" id="2509240"/>
    <lineage>
        <taxon>Bacteria</taxon>
        <taxon>Bacillati</taxon>
        <taxon>Bacillota</taxon>
        <taxon>Clostridia</taxon>
        <taxon>Lachnospirales</taxon>
        <taxon>Lachnospiraceae</taxon>
        <taxon>Blautia</taxon>
    </lineage>
</organism>
<dbReference type="EMBL" id="SDKC01000001">
    <property type="protein sequence ID" value="RXS75093.1"/>
    <property type="molecule type" value="Genomic_DNA"/>
</dbReference>
<dbReference type="Gene3D" id="3.30.1070.10">
    <property type="entry name" value="Cell division topological specificity factor MinE"/>
    <property type="match status" value="1"/>
</dbReference>
<keyword evidence="3" id="KW-0131">Cell cycle</keyword>
<dbReference type="GO" id="GO:0051301">
    <property type="term" value="P:cell division"/>
    <property type="evidence" value="ECO:0007669"/>
    <property type="project" value="UniProtKB-KW"/>
</dbReference>
<keyword evidence="3" id="KW-0132">Cell division</keyword>
<evidence type="ECO:0000313" key="3">
    <source>
        <dbReference type="EMBL" id="RXS75093.1"/>
    </source>
</evidence>
<dbReference type="OrthoDB" id="9796578at2"/>
<gene>
    <name evidence="3" type="primary">minE</name>
    <name evidence="3" type="ORF">ETP43_07590</name>
</gene>
<dbReference type="SUPFAM" id="SSF55229">
    <property type="entry name" value="Cell division protein MinE topological specificity domain"/>
    <property type="match status" value="1"/>
</dbReference>
<evidence type="ECO:0000256" key="1">
    <source>
        <dbReference type="ARBA" id="ARBA00008168"/>
    </source>
</evidence>
<keyword evidence="4" id="KW-1185">Reference proteome</keyword>
<evidence type="ECO:0000256" key="2">
    <source>
        <dbReference type="ARBA" id="ARBA00025265"/>
    </source>
</evidence>
<dbReference type="Pfam" id="PF03776">
    <property type="entry name" value="MinE"/>
    <property type="match status" value="1"/>
</dbReference>
<proteinExistence type="inferred from homology"/>
<protein>
    <submittedName>
        <fullName evidence="3">Cell division topological specificity factor MinE</fullName>
    </submittedName>
</protein>
<accession>A0A4Q1RHG4</accession>
<comment type="similarity">
    <text evidence="1">Belongs to the MinE family.</text>
</comment>
<dbReference type="GO" id="GO:0032955">
    <property type="term" value="P:regulation of division septum assembly"/>
    <property type="evidence" value="ECO:0007669"/>
    <property type="project" value="InterPro"/>
</dbReference>
<sequence length="82" mass="8948">MGIFSKKRKASGTIAKDRLKLLLISDRVSCSPQTMQMLKNDMIKAAGKYIPVDAGKVTICFHQSPPVLTADIPLKSRKDTGS</sequence>
<name>A0A4Q1RHG4_9FIRM</name>
<comment type="function">
    <text evidence="2">Prevents the cell division inhibition by proteins MinC and MinD at internal division sites while permitting inhibition at polar sites. This ensures cell division at the proper site by restricting the formation of a division septum at the midpoint of the long axis of the cell.</text>
</comment>
<dbReference type="RefSeq" id="WP_022398632.1">
    <property type="nucleotide sequence ID" value="NZ_DAWBJR010000017.1"/>
</dbReference>
<comment type="caution">
    <text evidence="3">The sequence shown here is derived from an EMBL/GenBank/DDBJ whole genome shotgun (WGS) entry which is preliminary data.</text>
</comment>
<dbReference type="AlphaFoldDB" id="A0A4Q1RHG4"/>
<dbReference type="InterPro" id="IPR036707">
    <property type="entry name" value="MinE_sf"/>
</dbReference>
<dbReference type="NCBIfam" id="TIGR01215">
    <property type="entry name" value="minE"/>
    <property type="match status" value="1"/>
</dbReference>
<dbReference type="InterPro" id="IPR005527">
    <property type="entry name" value="MinE"/>
</dbReference>